<keyword evidence="1" id="KW-1133">Transmembrane helix</keyword>
<gene>
    <name evidence="2" type="ORF">M125_3411</name>
</gene>
<evidence type="ECO:0000313" key="3">
    <source>
        <dbReference type="Proteomes" id="UP000020773"/>
    </source>
</evidence>
<sequence>MLYIRVQFIRASILFLTAVFGNPIFLCLFFPIPSFSRPLSLPG</sequence>
<evidence type="ECO:0000256" key="1">
    <source>
        <dbReference type="SAM" id="Phobius"/>
    </source>
</evidence>
<proteinExistence type="predicted"/>
<reference evidence="2 3" key="1">
    <citation type="submission" date="2014-02" db="EMBL/GenBank/DDBJ databases">
        <authorList>
            <person name="Sears C."/>
            <person name="Carroll K."/>
            <person name="Sack B.R."/>
            <person name="Qadri F."/>
            <person name="Myers L.L."/>
            <person name="Chung G.-T."/>
            <person name="Escheverria P."/>
            <person name="Fraser C.M."/>
            <person name="Sadzewicz L."/>
            <person name="Shefchek K.A."/>
            <person name="Tallon L."/>
            <person name="Das S.P."/>
            <person name="Daugherty S."/>
            <person name="Mongodin E.F."/>
        </authorList>
    </citation>
    <scope>NUCLEOTIDE SEQUENCE [LARGE SCALE GENOMIC DNA]</scope>
    <source>
        <strain evidence="3">3998T(B)3</strain>
    </source>
</reference>
<keyword evidence="1" id="KW-0472">Membrane</keyword>
<dbReference type="PATRIC" id="fig|1339316.3.peg.3231"/>
<organism evidence="2 3">
    <name type="scientific">Bacteroides fragilis str. 3998T(B)3</name>
    <dbReference type="NCBI Taxonomy" id="1339316"/>
    <lineage>
        <taxon>Bacteria</taxon>
        <taxon>Pseudomonadati</taxon>
        <taxon>Bacteroidota</taxon>
        <taxon>Bacteroidia</taxon>
        <taxon>Bacteroidales</taxon>
        <taxon>Bacteroidaceae</taxon>
        <taxon>Bacteroides</taxon>
    </lineage>
</organism>
<keyword evidence="1" id="KW-0812">Transmembrane</keyword>
<dbReference type="Proteomes" id="UP000020773">
    <property type="component" value="Unassembled WGS sequence"/>
</dbReference>
<dbReference type="AlphaFoldDB" id="A0A015XB59"/>
<evidence type="ECO:0000313" key="2">
    <source>
        <dbReference type="EMBL" id="EXY89920.1"/>
    </source>
</evidence>
<comment type="caution">
    <text evidence="2">The sequence shown here is derived from an EMBL/GenBank/DDBJ whole genome shotgun (WGS) entry which is preliminary data.</text>
</comment>
<accession>A0A015XB59</accession>
<feature type="transmembrane region" description="Helical" evidence="1">
    <location>
        <begin position="12"/>
        <end position="32"/>
    </location>
</feature>
<protein>
    <submittedName>
        <fullName evidence="2">Putative membrane protein</fullName>
    </submittedName>
</protein>
<dbReference type="EMBL" id="JGDB01000217">
    <property type="protein sequence ID" value="EXY89920.1"/>
    <property type="molecule type" value="Genomic_DNA"/>
</dbReference>
<name>A0A015XB59_BACFG</name>